<dbReference type="GO" id="GO:0005886">
    <property type="term" value="C:plasma membrane"/>
    <property type="evidence" value="ECO:0007669"/>
    <property type="project" value="UniProtKB-SubCell"/>
</dbReference>
<dbReference type="InterPro" id="IPR013604">
    <property type="entry name" value="7TM_chemorcpt"/>
</dbReference>
<evidence type="ECO:0000313" key="8">
    <source>
        <dbReference type="EnsemblMetazoa" id="ISCW000403-PA"/>
    </source>
</evidence>
<name>B7P353_IXOSC</name>
<feature type="transmembrane region" description="Helical" evidence="6">
    <location>
        <begin position="243"/>
        <end position="266"/>
    </location>
</feature>
<feature type="transmembrane region" description="Helical" evidence="6">
    <location>
        <begin position="98"/>
        <end position="118"/>
    </location>
</feature>
<proteinExistence type="predicted"/>
<protein>
    <submittedName>
        <fullName evidence="7 8">Uncharacterized protein</fullName>
    </submittedName>
</protein>
<dbReference type="EnsemblMetazoa" id="ISCW000403-RA">
    <property type="protein sequence ID" value="ISCW000403-PA"/>
    <property type="gene ID" value="ISCW000403"/>
</dbReference>
<dbReference type="OrthoDB" id="10670601at2759"/>
<keyword evidence="4 6" id="KW-1133">Transmembrane helix</keyword>
<dbReference type="InParanoid" id="B7P353"/>
<dbReference type="EMBL" id="DS626740">
    <property type="protein sequence ID" value="EEC01025.1"/>
    <property type="molecule type" value="Genomic_DNA"/>
</dbReference>
<evidence type="ECO:0000256" key="6">
    <source>
        <dbReference type="SAM" id="Phobius"/>
    </source>
</evidence>
<dbReference type="GO" id="GO:0050909">
    <property type="term" value="P:sensory perception of taste"/>
    <property type="evidence" value="ECO:0007669"/>
    <property type="project" value="InterPro"/>
</dbReference>
<feature type="transmembrane region" description="Helical" evidence="6">
    <location>
        <begin position="214"/>
        <end position="237"/>
    </location>
</feature>
<evidence type="ECO:0000313" key="9">
    <source>
        <dbReference type="Proteomes" id="UP000001555"/>
    </source>
</evidence>
<dbReference type="PROSITE" id="PS51257">
    <property type="entry name" value="PROKAR_LIPOPROTEIN"/>
    <property type="match status" value="1"/>
</dbReference>
<keyword evidence="9" id="KW-1185">Reference proteome</keyword>
<dbReference type="VEuPathDB" id="VectorBase:ISCI000403"/>
<feature type="transmembrane region" description="Helical" evidence="6">
    <location>
        <begin position="138"/>
        <end position="161"/>
    </location>
</feature>
<dbReference type="AlphaFoldDB" id="B7P353"/>
<sequence>MFRSLYSLYAMFIVGGCVIYEIFLLHFKVSGNSSLTTFSNTVFNTLLVIIAIRIAANVSIILSLSGKLADVLNHAEDFKASLPVKSGLQRKNRSFIDLIRRFLMFLSFAVFTLSRYLFFGELTSERPPSTATMATSAFVIVSTVVLTSACNFVHAIATLVYDLFTDDLGDLVAVAKVRLSPGSMLWGPRTARVLEDTRLKYLAMRKIIQELNDVLQYSTFVTVTCTLLTLCTCAYLISETESSWGKLVFTASYAVASSLELVHITVSMSQLKEQVRTNCLNGRLSSF</sequence>
<dbReference type="EMBL" id="ABJB010278611">
    <property type="status" value="NOT_ANNOTATED_CDS"/>
    <property type="molecule type" value="Genomic_DNA"/>
</dbReference>
<reference evidence="7 9" key="1">
    <citation type="submission" date="2008-03" db="EMBL/GenBank/DDBJ databases">
        <title>Annotation of Ixodes scapularis.</title>
        <authorList>
            <consortium name="Ixodes scapularis Genome Project Consortium"/>
            <person name="Caler E."/>
            <person name="Hannick L.I."/>
            <person name="Bidwell S."/>
            <person name="Joardar V."/>
            <person name="Thiagarajan M."/>
            <person name="Amedeo P."/>
            <person name="Galinsky K.J."/>
            <person name="Schobel S."/>
            <person name="Inman J."/>
            <person name="Hostetler J."/>
            <person name="Miller J."/>
            <person name="Hammond M."/>
            <person name="Megy K."/>
            <person name="Lawson D."/>
            <person name="Kodira C."/>
            <person name="Sutton G."/>
            <person name="Meyer J."/>
            <person name="Hill C.A."/>
            <person name="Birren B."/>
            <person name="Nene V."/>
            <person name="Collins F."/>
            <person name="Alarcon-Chaidez F."/>
            <person name="Wikel S."/>
            <person name="Strausberg R."/>
        </authorList>
    </citation>
    <scope>NUCLEOTIDE SEQUENCE [LARGE SCALE GENOMIC DNA]</scope>
    <source>
        <strain evidence="9">Wikel</strain>
        <strain evidence="7">Wikel colony</strain>
    </source>
</reference>
<dbReference type="HOGENOM" id="CLU_970707_0_0_1"/>
<reference evidence="8" key="2">
    <citation type="submission" date="2020-05" db="UniProtKB">
        <authorList>
            <consortium name="EnsemblMetazoa"/>
        </authorList>
    </citation>
    <scope>IDENTIFICATION</scope>
    <source>
        <strain evidence="8">wikel</strain>
    </source>
</reference>
<organism>
    <name type="scientific">Ixodes scapularis</name>
    <name type="common">Black-legged tick</name>
    <name type="synonym">Deer tick</name>
    <dbReference type="NCBI Taxonomy" id="6945"/>
    <lineage>
        <taxon>Eukaryota</taxon>
        <taxon>Metazoa</taxon>
        <taxon>Ecdysozoa</taxon>
        <taxon>Arthropoda</taxon>
        <taxon>Chelicerata</taxon>
        <taxon>Arachnida</taxon>
        <taxon>Acari</taxon>
        <taxon>Parasitiformes</taxon>
        <taxon>Ixodida</taxon>
        <taxon>Ixodoidea</taxon>
        <taxon>Ixodidae</taxon>
        <taxon>Ixodinae</taxon>
        <taxon>Ixodes</taxon>
    </lineage>
</organism>
<evidence type="ECO:0000313" key="7">
    <source>
        <dbReference type="EMBL" id="EEC01025.1"/>
    </source>
</evidence>
<dbReference type="PaxDb" id="6945-B7P353"/>
<dbReference type="VEuPathDB" id="VectorBase:ISCP_013086"/>
<dbReference type="VEuPathDB" id="VectorBase:ISCW000403"/>
<dbReference type="Pfam" id="PF08395">
    <property type="entry name" value="7tm_7"/>
    <property type="match status" value="1"/>
</dbReference>
<keyword evidence="5 6" id="KW-0472">Membrane</keyword>
<feature type="transmembrane region" description="Helical" evidence="6">
    <location>
        <begin position="7"/>
        <end position="27"/>
    </location>
</feature>
<evidence type="ECO:0000256" key="5">
    <source>
        <dbReference type="ARBA" id="ARBA00023136"/>
    </source>
</evidence>
<evidence type="ECO:0000256" key="3">
    <source>
        <dbReference type="ARBA" id="ARBA00022692"/>
    </source>
</evidence>
<feature type="transmembrane region" description="Helical" evidence="6">
    <location>
        <begin position="42"/>
        <end position="64"/>
    </location>
</feature>
<evidence type="ECO:0000256" key="4">
    <source>
        <dbReference type="ARBA" id="ARBA00022989"/>
    </source>
</evidence>
<evidence type="ECO:0000256" key="1">
    <source>
        <dbReference type="ARBA" id="ARBA00004651"/>
    </source>
</evidence>
<dbReference type="Proteomes" id="UP000001555">
    <property type="component" value="Unassembled WGS sequence"/>
</dbReference>
<comment type="subcellular location">
    <subcellularLocation>
        <location evidence="1">Cell membrane</location>
        <topology evidence="1">Multi-pass membrane protein</topology>
    </subcellularLocation>
</comment>
<keyword evidence="2" id="KW-1003">Cell membrane</keyword>
<gene>
    <name evidence="7" type="ORF">IscW_ISCW000403</name>
</gene>
<keyword evidence="3 6" id="KW-0812">Transmembrane</keyword>
<evidence type="ECO:0000256" key="2">
    <source>
        <dbReference type="ARBA" id="ARBA00022475"/>
    </source>
</evidence>
<accession>B7P353</accession>